<name>A0ABN1H0G8_9ACTN</name>
<feature type="domain" description="Amine oxidase" evidence="2">
    <location>
        <begin position="230"/>
        <end position="315"/>
    </location>
</feature>
<dbReference type="EMBL" id="BAAAHE010000025">
    <property type="protein sequence ID" value="GAA0625394.1"/>
    <property type="molecule type" value="Genomic_DNA"/>
</dbReference>
<dbReference type="Pfam" id="PF13450">
    <property type="entry name" value="NAD_binding_8"/>
    <property type="match status" value="1"/>
</dbReference>
<dbReference type="Gene3D" id="3.50.50.60">
    <property type="entry name" value="FAD/NAD(P)-binding domain"/>
    <property type="match status" value="1"/>
</dbReference>
<organism evidence="3 4">
    <name type="scientific">Sporichthya brevicatena</name>
    <dbReference type="NCBI Taxonomy" id="171442"/>
    <lineage>
        <taxon>Bacteria</taxon>
        <taxon>Bacillati</taxon>
        <taxon>Actinomycetota</taxon>
        <taxon>Actinomycetes</taxon>
        <taxon>Sporichthyales</taxon>
        <taxon>Sporichthyaceae</taxon>
        <taxon>Sporichthya</taxon>
    </lineage>
</organism>
<dbReference type="PRINTS" id="PR00419">
    <property type="entry name" value="ADXRDTASE"/>
</dbReference>
<reference evidence="3 4" key="1">
    <citation type="journal article" date="2019" name="Int. J. Syst. Evol. Microbiol.">
        <title>The Global Catalogue of Microorganisms (GCM) 10K type strain sequencing project: providing services to taxonomists for standard genome sequencing and annotation.</title>
        <authorList>
            <consortium name="The Broad Institute Genomics Platform"/>
            <consortium name="The Broad Institute Genome Sequencing Center for Infectious Disease"/>
            <person name="Wu L."/>
            <person name="Ma J."/>
        </authorList>
    </citation>
    <scope>NUCLEOTIDE SEQUENCE [LARGE SCALE GENOMIC DNA]</scope>
    <source>
        <strain evidence="3 4">JCM 10671</strain>
    </source>
</reference>
<proteinExistence type="predicted"/>
<dbReference type="PANTHER" id="PTHR21197:SF0">
    <property type="entry name" value="UDP-GALACTOPYRANOSE MUTASE"/>
    <property type="match status" value="1"/>
</dbReference>
<evidence type="ECO:0000256" key="1">
    <source>
        <dbReference type="SAM" id="MobiDB-lite"/>
    </source>
</evidence>
<dbReference type="PANTHER" id="PTHR21197">
    <property type="entry name" value="UDP-GALACTOPYRANOSE MUTASE"/>
    <property type="match status" value="1"/>
</dbReference>
<evidence type="ECO:0000313" key="3">
    <source>
        <dbReference type="EMBL" id="GAA0625394.1"/>
    </source>
</evidence>
<dbReference type="RefSeq" id="WP_344606297.1">
    <property type="nucleotide sequence ID" value="NZ_BAAAHE010000025.1"/>
</dbReference>
<protein>
    <submittedName>
        <fullName evidence="3">NAD(P)/FAD-dependent oxidoreductase</fullName>
    </submittedName>
</protein>
<feature type="region of interest" description="Disordered" evidence="1">
    <location>
        <begin position="472"/>
        <end position="503"/>
    </location>
</feature>
<sequence length="503" mass="56323">MAPEHGASSDAPVVVIGAGPAGLTAAYELVKRGRAVTVLEATDQIGGISRTEVRDDWRFDIGGHRFFTKVPEVEALWHEILPDEDFLQRPRMSRISYRGKLYDYPLKAGNALKNLGIIEAVRCVLSYVWVRIRPPKDQTNFEGWVAARFGWRLYNIFFKTYTEKLWGIPGTEIQADWAAQRIKNLSLFSAIKNAIFQPKGQTEITTLIDTFQYPKYGPGMMWERCRDLVVSGGGEVIMNAPVVALHREGKRVTAVTVLQNGEEKLIRCSDVISSMPLQHLVQGMNPKAPQEVREAAEGLGYRDFITVAIVVPVEDGFPDNWIYIHTPGVKVGRIQNYGSWSPYLVKDGLTCLGLEYFVNEGDGTWTSTDEDLIALAKSELAQLGLVKTERMQAGFVVRVPKAYPIYDEGYDLKVDTIRHWLADEVVNVQATGRNGMHRYNNQDHSMVTAMYAVDNICGIERDLWTVNVEEEYHEEKRNDSSGTAPAAGTGRAAPVLPRRDKSA</sequence>
<dbReference type="NCBIfam" id="NF005548">
    <property type="entry name" value="PRK07208.1-4"/>
    <property type="match status" value="1"/>
</dbReference>
<accession>A0ABN1H0G8</accession>
<gene>
    <name evidence="3" type="ORF">GCM10009547_30860</name>
</gene>
<evidence type="ECO:0000259" key="2">
    <source>
        <dbReference type="Pfam" id="PF01593"/>
    </source>
</evidence>
<keyword evidence="4" id="KW-1185">Reference proteome</keyword>
<dbReference type="Pfam" id="PF01593">
    <property type="entry name" value="Amino_oxidase"/>
    <property type="match status" value="1"/>
</dbReference>
<comment type="caution">
    <text evidence="3">The sequence shown here is derived from an EMBL/GenBank/DDBJ whole genome shotgun (WGS) entry which is preliminary data.</text>
</comment>
<dbReference type="InterPro" id="IPR002937">
    <property type="entry name" value="Amino_oxidase"/>
</dbReference>
<dbReference type="Proteomes" id="UP001500957">
    <property type="component" value="Unassembled WGS sequence"/>
</dbReference>
<dbReference type="SUPFAM" id="SSF51905">
    <property type="entry name" value="FAD/NAD(P)-binding domain"/>
    <property type="match status" value="1"/>
</dbReference>
<feature type="compositionally biased region" description="Low complexity" evidence="1">
    <location>
        <begin position="482"/>
        <end position="494"/>
    </location>
</feature>
<dbReference type="InterPro" id="IPR036188">
    <property type="entry name" value="FAD/NAD-bd_sf"/>
</dbReference>
<dbReference type="NCBIfam" id="NF005547">
    <property type="entry name" value="PRK07208.1-3"/>
    <property type="match status" value="1"/>
</dbReference>
<evidence type="ECO:0000313" key="4">
    <source>
        <dbReference type="Proteomes" id="UP001500957"/>
    </source>
</evidence>
<dbReference type="NCBIfam" id="NF005545">
    <property type="entry name" value="PRK07208.1-1"/>
    <property type="match status" value="1"/>
</dbReference>